<dbReference type="Gene3D" id="1.20.5.4130">
    <property type="match status" value="1"/>
</dbReference>
<gene>
    <name evidence="6" type="ORF">Slati_0299000</name>
</gene>
<dbReference type="GO" id="GO:0006952">
    <property type="term" value="P:defense response"/>
    <property type="evidence" value="ECO:0007669"/>
    <property type="project" value="UniProtKB-KW"/>
</dbReference>
<keyword evidence="2" id="KW-0433">Leucine-rich repeat</keyword>
<keyword evidence="5" id="KW-0067">ATP-binding</keyword>
<organism evidence="6">
    <name type="scientific">Sesamum latifolium</name>
    <dbReference type="NCBI Taxonomy" id="2727402"/>
    <lineage>
        <taxon>Eukaryota</taxon>
        <taxon>Viridiplantae</taxon>
        <taxon>Streptophyta</taxon>
        <taxon>Embryophyta</taxon>
        <taxon>Tracheophyta</taxon>
        <taxon>Spermatophyta</taxon>
        <taxon>Magnoliopsida</taxon>
        <taxon>eudicotyledons</taxon>
        <taxon>Gunneridae</taxon>
        <taxon>Pentapetalae</taxon>
        <taxon>asterids</taxon>
        <taxon>lamiids</taxon>
        <taxon>Lamiales</taxon>
        <taxon>Pedaliaceae</taxon>
        <taxon>Sesamum</taxon>
    </lineage>
</organism>
<evidence type="ECO:0000256" key="3">
    <source>
        <dbReference type="ARBA" id="ARBA00022737"/>
    </source>
</evidence>
<reference evidence="6" key="1">
    <citation type="submission" date="2020-06" db="EMBL/GenBank/DDBJ databases">
        <authorList>
            <person name="Li T."/>
            <person name="Hu X."/>
            <person name="Zhang T."/>
            <person name="Song X."/>
            <person name="Zhang H."/>
            <person name="Dai N."/>
            <person name="Sheng W."/>
            <person name="Hou X."/>
            <person name="Wei L."/>
        </authorList>
    </citation>
    <scope>NUCLEOTIDE SEQUENCE</scope>
    <source>
        <strain evidence="6">KEN1</strain>
        <tissue evidence="6">Leaf</tissue>
    </source>
</reference>
<evidence type="ECO:0000256" key="5">
    <source>
        <dbReference type="ARBA" id="ARBA00022840"/>
    </source>
</evidence>
<dbReference type="GO" id="GO:0005524">
    <property type="term" value="F:ATP binding"/>
    <property type="evidence" value="ECO:0007669"/>
    <property type="project" value="UniProtKB-KW"/>
</dbReference>
<keyword evidence="4" id="KW-0611">Plant defense</keyword>
<keyword evidence="3" id="KW-0677">Repeat</keyword>
<name>A0AAW2YEV1_9LAMI</name>
<dbReference type="InterPro" id="IPR038005">
    <property type="entry name" value="RX-like_CC"/>
</dbReference>
<evidence type="ECO:0000256" key="2">
    <source>
        <dbReference type="ARBA" id="ARBA00022614"/>
    </source>
</evidence>
<proteinExistence type="inferred from homology"/>
<accession>A0AAW2YEV1</accession>
<evidence type="ECO:0008006" key="7">
    <source>
        <dbReference type="Google" id="ProtNLM"/>
    </source>
</evidence>
<dbReference type="CDD" id="cd14798">
    <property type="entry name" value="RX-CC_like"/>
    <property type="match status" value="1"/>
</dbReference>
<comment type="similarity">
    <text evidence="1">Belongs to the disease resistance NB-LRR family.</text>
</comment>
<dbReference type="EMBL" id="JACGWN010000001">
    <property type="protein sequence ID" value="KAL0464114.1"/>
    <property type="molecule type" value="Genomic_DNA"/>
</dbReference>
<keyword evidence="5" id="KW-0547">Nucleotide-binding</keyword>
<sequence>MAYAALVSLSQTLQQIMQHHRYRCIRLVEEQQLEPFQEKLSFLQAFLEDYSQIGGETVEGLEGRMRDVAYRAEDIVESHVSDQISSQDDRYGVKKDLKQLISTIQKAAYSLNSCKRCMKLELQNIRDLQLVMLRATKLKICKPVTLMLRLHQGAYQMMGTRRWDLTRISWS</sequence>
<evidence type="ECO:0000256" key="4">
    <source>
        <dbReference type="ARBA" id="ARBA00022821"/>
    </source>
</evidence>
<comment type="caution">
    <text evidence="6">The sequence shown here is derived from an EMBL/GenBank/DDBJ whole genome shotgun (WGS) entry which is preliminary data.</text>
</comment>
<reference evidence="6" key="2">
    <citation type="journal article" date="2024" name="Plant">
        <title>Genomic evolution and insights into agronomic trait innovations of Sesamum species.</title>
        <authorList>
            <person name="Miao H."/>
            <person name="Wang L."/>
            <person name="Qu L."/>
            <person name="Liu H."/>
            <person name="Sun Y."/>
            <person name="Le M."/>
            <person name="Wang Q."/>
            <person name="Wei S."/>
            <person name="Zheng Y."/>
            <person name="Lin W."/>
            <person name="Duan Y."/>
            <person name="Cao H."/>
            <person name="Xiong S."/>
            <person name="Wang X."/>
            <person name="Wei L."/>
            <person name="Li C."/>
            <person name="Ma Q."/>
            <person name="Ju M."/>
            <person name="Zhao R."/>
            <person name="Li G."/>
            <person name="Mu C."/>
            <person name="Tian Q."/>
            <person name="Mei H."/>
            <person name="Zhang T."/>
            <person name="Gao T."/>
            <person name="Zhang H."/>
        </authorList>
    </citation>
    <scope>NUCLEOTIDE SEQUENCE</scope>
    <source>
        <strain evidence="6">KEN1</strain>
    </source>
</reference>
<evidence type="ECO:0000313" key="6">
    <source>
        <dbReference type="EMBL" id="KAL0464114.1"/>
    </source>
</evidence>
<dbReference type="AlphaFoldDB" id="A0AAW2YEV1"/>
<protein>
    <recommendedName>
        <fullName evidence="7">Rx N-terminal domain-containing protein</fullName>
    </recommendedName>
</protein>
<evidence type="ECO:0000256" key="1">
    <source>
        <dbReference type="ARBA" id="ARBA00008894"/>
    </source>
</evidence>